<protein>
    <submittedName>
        <fullName evidence="2">NAD-dependent epimerase/dehydratase family protein</fullName>
    </submittedName>
</protein>
<organism evidence="2 3">
    <name type="scientific">Ruegeria conchae</name>
    <dbReference type="NCBI Taxonomy" id="981384"/>
    <lineage>
        <taxon>Bacteria</taxon>
        <taxon>Pseudomonadati</taxon>
        <taxon>Pseudomonadota</taxon>
        <taxon>Alphaproteobacteria</taxon>
        <taxon>Rhodobacterales</taxon>
        <taxon>Roseobacteraceae</taxon>
        <taxon>Ruegeria</taxon>
    </lineage>
</organism>
<dbReference type="AlphaFoldDB" id="A0A497ZFM2"/>
<sequence>MALQFDIGILGHSGFVGSTLARALPDAHRFNSRTVQNAEGQRFDTLYCAAAPGSMFEANKYPDRDAQRIDALIASLSRMQARRFVLISTIAVLDRFDGGYTETNANYQETVAYGVNRRRLEQACQAHFPQCLIVRLPALFGPGLMKNFIFDLMNPMPTMLNSAAYEKLETQLPASLTPTLGKIYSADDAVGMYVIDRAALAALPDRAELTAEADHVGINAVMFHNCQTTYQFYEMTRLNSDINLALEAGLDVLHLAPEPLMASEVHRALIGRNMPETAGKLHQEDMRTQHAGLFGQDGPYNRSGDDVLAALTSFFSASMEG</sequence>
<name>A0A497ZFM2_9RHOB</name>
<keyword evidence="3" id="KW-1185">Reference proteome</keyword>
<feature type="domain" description="NAD-dependent epimerase/dehydratase" evidence="1">
    <location>
        <begin position="9"/>
        <end position="187"/>
    </location>
</feature>
<reference evidence="2 3" key="1">
    <citation type="submission" date="2018-10" db="EMBL/GenBank/DDBJ databases">
        <title>Genomic Encyclopedia of Archaeal and Bacterial Type Strains, Phase II (KMG-II): from individual species to whole genera.</title>
        <authorList>
            <person name="Goeker M."/>
        </authorList>
    </citation>
    <scope>NUCLEOTIDE SEQUENCE [LARGE SCALE GENOMIC DNA]</scope>
    <source>
        <strain evidence="2 3">DSM 29317</strain>
    </source>
</reference>
<dbReference type="Proteomes" id="UP000271700">
    <property type="component" value="Unassembled WGS sequence"/>
</dbReference>
<dbReference type="Pfam" id="PF01370">
    <property type="entry name" value="Epimerase"/>
    <property type="match status" value="1"/>
</dbReference>
<evidence type="ECO:0000313" key="2">
    <source>
        <dbReference type="EMBL" id="RLK07371.1"/>
    </source>
</evidence>
<accession>A0A497ZFM2</accession>
<proteinExistence type="predicted"/>
<dbReference type="InterPro" id="IPR001509">
    <property type="entry name" value="Epimerase_deHydtase"/>
</dbReference>
<dbReference type="OrthoDB" id="9812470at2"/>
<comment type="caution">
    <text evidence="2">The sequence shown here is derived from an EMBL/GenBank/DDBJ whole genome shotgun (WGS) entry which is preliminary data.</text>
</comment>
<dbReference type="SUPFAM" id="SSF51735">
    <property type="entry name" value="NAD(P)-binding Rossmann-fold domains"/>
    <property type="match status" value="1"/>
</dbReference>
<gene>
    <name evidence="2" type="ORF">CLV75_2492</name>
</gene>
<dbReference type="Gene3D" id="3.40.50.720">
    <property type="entry name" value="NAD(P)-binding Rossmann-like Domain"/>
    <property type="match status" value="1"/>
</dbReference>
<dbReference type="EMBL" id="RCCT01000003">
    <property type="protein sequence ID" value="RLK07371.1"/>
    <property type="molecule type" value="Genomic_DNA"/>
</dbReference>
<dbReference type="InterPro" id="IPR036291">
    <property type="entry name" value="NAD(P)-bd_dom_sf"/>
</dbReference>
<evidence type="ECO:0000313" key="3">
    <source>
        <dbReference type="Proteomes" id="UP000271700"/>
    </source>
</evidence>
<dbReference type="RefSeq" id="WP_010442183.1">
    <property type="nucleotide sequence ID" value="NZ_AEYW01000014.1"/>
</dbReference>
<dbReference type="STRING" id="981384.GCA_000192475_01321"/>
<evidence type="ECO:0000259" key="1">
    <source>
        <dbReference type="Pfam" id="PF01370"/>
    </source>
</evidence>